<dbReference type="Proteomes" id="UP000010796">
    <property type="component" value="Chromosome"/>
</dbReference>
<dbReference type="InterPro" id="IPR000305">
    <property type="entry name" value="GIY-YIG_endonuc"/>
</dbReference>
<dbReference type="Pfam" id="PF01541">
    <property type="entry name" value="GIY-YIG"/>
    <property type="match status" value="1"/>
</dbReference>
<keyword evidence="3" id="KW-0255">Endonuclease</keyword>
<keyword evidence="3" id="KW-0540">Nuclease</keyword>
<evidence type="ECO:0000313" key="3">
    <source>
        <dbReference type="EMBL" id="AGA79650.1"/>
    </source>
</evidence>
<dbReference type="eggNOG" id="COG2827">
    <property type="taxonomic scope" value="Bacteria"/>
</dbReference>
<feature type="domain" description="GIY-YIG" evidence="2">
    <location>
        <begin position="3"/>
        <end position="79"/>
    </location>
</feature>
<dbReference type="InterPro" id="IPR035901">
    <property type="entry name" value="GIY-YIG_endonuc_sf"/>
</dbReference>
<gene>
    <name evidence="3" type="ordered locus">Echvi_3431</name>
</gene>
<dbReference type="OrthoDB" id="1495241at2"/>
<dbReference type="RefSeq" id="WP_015267195.1">
    <property type="nucleotide sequence ID" value="NC_019904.1"/>
</dbReference>
<dbReference type="EMBL" id="CP003346">
    <property type="protein sequence ID" value="AGA79650.1"/>
    <property type="molecule type" value="Genomic_DNA"/>
</dbReference>
<evidence type="ECO:0000313" key="4">
    <source>
        <dbReference type="Proteomes" id="UP000010796"/>
    </source>
</evidence>
<accession>L0G497</accession>
<dbReference type="PANTHER" id="PTHR34477">
    <property type="entry name" value="UPF0213 PROTEIN YHBQ"/>
    <property type="match status" value="1"/>
</dbReference>
<dbReference type="PATRIC" id="fig|926556.3.peg.3619"/>
<dbReference type="Gene3D" id="3.40.1440.10">
    <property type="entry name" value="GIY-YIG endonuclease"/>
    <property type="match status" value="1"/>
</dbReference>
<dbReference type="InterPro" id="IPR050190">
    <property type="entry name" value="UPF0213_domain"/>
</dbReference>
<dbReference type="GO" id="GO:0004519">
    <property type="term" value="F:endonuclease activity"/>
    <property type="evidence" value="ECO:0007669"/>
    <property type="project" value="UniProtKB-KW"/>
</dbReference>
<dbReference type="PROSITE" id="PS50164">
    <property type="entry name" value="GIY_YIG"/>
    <property type="match status" value="1"/>
</dbReference>
<dbReference type="CDD" id="cd10449">
    <property type="entry name" value="GIY-YIG_SLX1_like"/>
    <property type="match status" value="1"/>
</dbReference>
<evidence type="ECO:0000259" key="2">
    <source>
        <dbReference type="PROSITE" id="PS50164"/>
    </source>
</evidence>
<name>L0G497_ECHVK</name>
<dbReference type="PANTHER" id="PTHR34477:SF5">
    <property type="entry name" value="BSL5627 PROTEIN"/>
    <property type="match status" value="1"/>
</dbReference>
<sequence>MTPLFSVYVLFSPSYGKTYTGMTSDLINRFHSHNSFAKKGFTVKYRPWIMIHVEYFHHKSNALRREKELKSGKGREWIKQHILPLYTN</sequence>
<dbReference type="HOGENOM" id="CLU_135650_6_3_10"/>
<dbReference type="KEGG" id="evi:Echvi_3431"/>
<comment type="similarity">
    <text evidence="1">Belongs to the UPF0213 family.</text>
</comment>
<dbReference type="SUPFAM" id="SSF82771">
    <property type="entry name" value="GIY-YIG endonuclease"/>
    <property type="match status" value="1"/>
</dbReference>
<dbReference type="STRING" id="926556.Echvi_3431"/>
<organism evidence="3 4">
    <name type="scientific">Echinicola vietnamensis (strain DSM 17526 / LMG 23754 / KMM 6221)</name>
    <dbReference type="NCBI Taxonomy" id="926556"/>
    <lineage>
        <taxon>Bacteria</taxon>
        <taxon>Pseudomonadati</taxon>
        <taxon>Bacteroidota</taxon>
        <taxon>Cytophagia</taxon>
        <taxon>Cytophagales</taxon>
        <taxon>Cyclobacteriaceae</taxon>
        <taxon>Echinicola</taxon>
    </lineage>
</organism>
<dbReference type="AlphaFoldDB" id="L0G497"/>
<proteinExistence type="inferred from homology"/>
<protein>
    <submittedName>
        <fullName evidence="3">Putative endonuclease containing a URI domain</fullName>
    </submittedName>
</protein>
<keyword evidence="4" id="KW-1185">Reference proteome</keyword>
<evidence type="ECO:0000256" key="1">
    <source>
        <dbReference type="ARBA" id="ARBA00007435"/>
    </source>
</evidence>
<reference evidence="4" key="1">
    <citation type="submission" date="2012-02" db="EMBL/GenBank/DDBJ databases">
        <title>The complete genome of Echinicola vietnamensis DSM 17526.</title>
        <authorList>
            <person name="Lucas S."/>
            <person name="Copeland A."/>
            <person name="Lapidus A."/>
            <person name="Glavina del Rio T."/>
            <person name="Dalin E."/>
            <person name="Tice H."/>
            <person name="Bruce D."/>
            <person name="Goodwin L."/>
            <person name="Pitluck S."/>
            <person name="Peters L."/>
            <person name="Ovchinnikova G."/>
            <person name="Teshima H."/>
            <person name="Kyrpides N."/>
            <person name="Mavromatis K."/>
            <person name="Ivanova N."/>
            <person name="Brettin T."/>
            <person name="Detter J.C."/>
            <person name="Han C."/>
            <person name="Larimer F."/>
            <person name="Land M."/>
            <person name="Hauser L."/>
            <person name="Markowitz V."/>
            <person name="Cheng J.-F."/>
            <person name="Hugenholtz P."/>
            <person name="Woyke T."/>
            <person name="Wu D."/>
            <person name="Brambilla E."/>
            <person name="Klenk H.-P."/>
            <person name="Eisen J.A."/>
        </authorList>
    </citation>
    <scope>NUCLEOTIDE SEQUENCE [LARGE SCALE GENOMIC DNA]</scope>
    <source>
        <strain evidence="4">DSM 17526 / LMG 23754 / KMM 6221</strain>
    </source>
</reference>
<keyword evidence="3" id="KW-0378">Hydrolase</keyword>